<sequence length="367" mass="39957">MPDKDKQVLIVGAGPAGLSAAVELAGQHIGSTLIEKAPSPGGHGVRLACKAAEECVKCGACAAEDILKRAQKDPRIEIITNARIKEIQKKSDAGRFTARIERSPGDAAPETLEISADAVIAASGFSPFDPEKKPYGYKKFENVITGLALEEMIRAEGLPLRPSDGKPPARMAFIQCVGSRDSRLGHLWCSRICCGSALRMAALTRYRSPETEISFFYIDVQHFGRDFETRFEKIRNDIEMIRAIPGDVFEIEEKNLSLSWFDKKTEKSLEKTTNLLVLSAGMTPRAPAFLNGLIPPDTPEQDAGFLPDALRDEMAGRGVFCAGTVSGPMTIEESSADGALAAFQALTYMKKTPKKNKPEHSNEKKQS</sequence>
<protein>
    <recommendedName>
        <fullName evidence="6">FAD/NAD(P)-binding domain-containing protein</fullName>
    </recommendedName>
</protein>
<dbReference type="SUPFAM" id="SSF51905">
    <property type="entry name" value="FAD/NAD(P)-binding domain"/>
    <property type="match status" value="1"/>
</dbReference>
<gene>
    <name evidence="7" type="ORF">EPICR_30014</name>
</gene>
<dbReference type="Gene3D" id="3.50.50.60">
    <property type="entry name" value="FAD/NAD(P)-binding domain"/>
    <property type="match status" value="1"/>
</dbReference>
<dbReference type="PRINTS" id="PR00469">
    <property type="entry name" value="PNDRDTASEII"/>
</dbReference>
<keyword evidence="2" id="KW-0479">Metal-binding</keyword>
<dbReference type="Pfam" id="PF07992">
    <property type="entry name" value="Pyr_redox_2"/>
    <property type="match status" value="1"/>
</dbReference>
<dbReference type="PANTHER" id="PTHR43498">
    <property type="entry name" value="FERREDOXIN:COB-COM HETERODISULFIDE REDUCTASE SUBUNIT A"/>
    <property type="match status" value="1"/>
</dbReference>
<evidence type="ECO:0000256" key="2">
    <source>
        <dbReference type="ARBA" id="ARBA00022723"/>
    </source>
</evidence>
<keyword evidence="3" id="KW-0560">Oxidoreductase</keyword>
<dbReference type="InterPro" id="IPR023753">
    <property type="entry name" value="FAD/NAD-binding_dom"/>
</dbReference>
<evidence type="ECO:0000256" key="3">
    <source>
        <dbReference type="ARBA" id="ARBA00023002"/>
    </source>
</evidence>
<dbReference type="PRINTS" id="PR00368">
    <property type="entry name" value="FADPNR"/>
</dbReference>
<evidence type="ECO:0000256" key="5">
    <source>
        <dbReference type="ARBA" id="ARBA00023014"/>
    </source>
</evidence>
<dbReference type="EMBL" id="CAACVI010000023">
    <property type="protein sequence ID" value="VEN74084.1"/>
    <property type="molecule type" value="Genomic_DNA"/>
</dbReference>
<keyword evidence="1" id="KW-0004">4Fe-4S</keyword>
<dbReference type="InterPro" id="IPR036188">
    <property type="entry name" value="FAD/NAD-bd_sf"/>
</dbReference>
<keyword evidence="5" id="KW-0411">Iron-sulfur</keyword>
<organism evidence="7">
    <name type="scientific">uncultured Desulfobacteraceae bacterium</name>
    <dbReference type="NCBI Taxonomy" id="218296"/>
    <lineage>
        <taxon>Bacteria</taxon>
        <taxon>Pseudomonadati</taxon>
        <taxon>Thermodesulfobacteriota</taxon>
        <taxon>Desulfobacteria</taxon>
        <taxon>Desulfobacterales</taxon>
        <taxon>Desulfobacteraceae</taxon>
        <taxon>environmental samples</taxon>
    </lineage>
</organism>
<reference evidence="7" key="1">
    <citation type="submission" date="2019-01" db="EMBL/GenBank/DDBJ databases">
        <authorList>
            <consortium name="Genoscope - CEA"/>
            <person name="William W."/>
        </authorList>
    </citation>
    <scope>NUCLEOTIDE SEQUENCE</scope>
    <source>
        <strain evidence="7">CR-1</strain>
    </source>
</reference>
<dbReference type="GO" id="GO:0051539">
    <property type="term" value="F:4 iron, 4 sulfur cluster binding"/>
    <property type="evidence" value="ECO:0007669"/>
    <property type="project" value="UniProtKB-KW"/>
</dbReference>
<evidence type="ECO:0000256" key="4">
    <source>
        <dbReference type="ARBA" id="ARBA00023004"/>
    </source>
</evidence>
<dbReference type="GO" id="GO:0046872">
    <property type="term" value="F:metal ion binding"/>
    <property type="evidence" value="ECO:0007669"/>
    <property type="project" value="UniProtKB-KW"/>
</dbReference>
<evidence type="ECO:0000256" key="1">
    <source>
        <dbReference type="ARBA" id="ARBA00022485"/>
    </source>
</evidence>
<keyword evidence="4" id="KW-0408">Iron</keyword>
<dbReference type="GO" id="GO:0016491">
    <property type="term" value="F:oxidoreductase activity"/>
    <property type="evidence" value="ECO:0007669"/>
    <property type="project" value="UniProtKB-KW"/>
</dbReference>
<dbReference type="AlphaFoldDB" id="A0A484HI36"/>
<accession>A0A484HI36</accession>
<feature type="domain" description="FAD/NAD(P)-binding" evidence="6">
    <location>
        <begin position="7"/>
        <end position="132"/>
    </location>
</feature>
<dbReference type="InterPro" id="IPR039650">
    <property type="entry name" value="HdrA-like"/>
</dbReference>
<proteinExistence type="predicted"/>
<name>A0A484HI36_9BACT</name>
<dbReference type="PANTHER" id="PTHR43498:SF1">
    <property type="entry name" value="COB--COM HETERODISULFIDE REDUCTASE IRON-SULFUR SUBUNIT A"/>
    <property type="match status" value="1"/>
</dbReference>
<evidence type="ECO:0000313" key="7">
    <source>
        <dbReference type="EMBL" id="VEN74084.1"/>
    </source>
</evidence>
<evidence type="ECO:0000259" key="6">
    <source>
        <dbReference type="Pfam" id="PF07992"/>
    </source>
</evidence>